<sequence>MFITFLQMGLDNEVQLIPLLYLLNAVDGVIYGQVLTDYIAVILSTIIWKQYQNSITKEKDSVK</sequence>
<accession>A0AAQ3JJK8</accession>
<reference evidence="2" key="1">
    <citation type="submission" date="2023-08" db="EMBL/GenBank/DDBJ databases">
        <title>Complete Genome Sequences of butyrate producing Anaerostipes hadrus strains BA1 and GIF7 isolated from the terminal ileum of a healthy lean male.</title>
        <authorList>
            <person name="Low A."/>
            <person name="Sheludchenko M."/>
            <person name="Cheng H.E."/>
            <person name="Koh X.Q."/>
            <person name="Lee J."/>
        </authorList>
    </citation>
    <scope>NUCLEOTIDE SEQUENCE</scope>
    <source>
        <strain evidence="2">BA1</strain>
    </source>
</reference>
<feature type="transmembrane region" description="Helical" evidence="1">
    <location>
        <begin position="28"/>
        <end position="48"/>
    </location>
</feature>
<dbReference type="RefSeq" id="WP_306857449.1">
    <property type="nucleotide sequence ID" value="NZ_CP132968.1"/>
</dbReference>
<name>A0AAQ3JJK8_ANAHA</name>
<evidence type="ECO:0000256" key="1">
    <source>
        <dbReference type="SAM" id="Phobius"/>
    </source>
</evidence>
<keyword evidence="1" id="KW-1133">Transmembrane helix</keyword>
<keyword evidence="1" id="KW-0472">Membrane</keyword>
<evidence type="ECO:0000313" key="3">
    <source>
        <dbReference type="Proteomes" id="UP001243496"/>
    </source>
</evidence>
<dbReference type="Proteomes" id="UP001243496">
    <property type="component" value="Chromosome"/>
</dbReference>
<gene>
    <name evidence="2" type="ORF">RBI15_02555</name>
</gene>
<keyword evidence="1" id="KW-0812">Transmembrane</keyword>
<evidence type="ECO:0000313" key="2">
    <source>
        <dbReference type="EMBL" id="WMD17003.1"/>
    </source>
</evidence>
<dbReference type="EMBL" id="CP132968">
    <property type="protein sequence ID" value="WMD17003.1"/>
    <property type="molecule type" value="Genomic_DNA"/>
</dbReference>
<dbReference type="AlphaFoldDB" id="A0AAQ3JJK8"/>
<protein>
    <submittedName>
        <fullName evidence="2">Uncharacterized protein</fullName>
    </submittedName>
</protein>
<proteinExistence type="predicted"/>
<dbReference type="GeneID" id="92740250"/>
<organism evidence="2 3">
    <name type="scientific">Anaerostipes hadrus</name>
    <dbReference type="NCBI Taxonomy" id="649756"/>
    <lineage>
        <taxon>Bacteria</taxon>
        <taxon>Bacillati</taxon>
        <taxon>Bacillota</taxon>
        <taxon>Clostridia</taxon>
        <taxon>Lachnospirales</taxon>
        <taxon>Lachnospiraceae</taxon>
        <taxon>Anaerostipes</taxon>
    </lineage>
</organism>